<dbReference type="PANTHER" id="PTHR14002:SF59">
    <property type="entry name" value="CUB AND ZONA PELLUCIDA-LIKE DOMAIN-CONTAINING PROTEIN 1-RELATED"/>
    <property type="match status" value="1"/>
</dbReference>
<dbReference type="Gene3D" id="2.60.40.3210">
    <property type="entry name" value="Zona pellucida, ZP-N domain"/>
    <property type="match status" value="1"/>
</dbReference>
<accession>A0AAJ8BLW9</accession>
<reference evidence="7" key="1">
    <citation type="submission" date="2025-08" db="UniProtKB">
        <authorList>
            <consortium name="RefSeq"/>
        </authorList>
    </citation>
    <scope>IDENTIFICATION</scope>
    <source>
        <tissue evidence="7">Brain</tissue>
    </source>
</reference>
<evidence type="ECO:0000256" key="1">
    <source>
        <dbReference type="ARBA" id="ARBA00022729"/>
    </source>
</evidence>
<keyword evidence="2" id="KW-1015">Disulfide bond</keyword>
<dbReference type="InterPro" id="IPR001507">
    <property type="entry name" value="ZP_dom"/>
</dbReference>
<gene>
    <name evidence="7" type="primary">LOC108894192</name>
</gene>
<dbReference type="PANTHER" id="PTHR14002">
    <property type="entry name" value="ENDOGLIN/TGF-BETA RECEPTOR TYPE III"/>
    <property type="match status" value="1"/>
</dbReference>
<dbReference type="SMART" id="SM00241">
    <property type="entry name" value="ZP"/>
    <property type="match status" value="1"/>
</dbReference>
<feature type="domain" description="ZP" evidence="5">
    <location>
        <begin position="378"/>
        <end position="645"/>
    </location>
</feature>
<dbReference type="PROSITE" id="PS51034">
    <property type="entry name" value="ZP_2"/>
    <property type="match status" value="1"/>
</dbReference>
<keyword evidence="3" id="KW-0472">Membrane</keyword>
<keyword evidence="1 4" id="KW-0732">Signal</keyword>
<dbReference type="Proteomes" id="UP000694890">
    <property type="component" value="Linkage group LG2"/>
</dbReference>
<dbReference type="Gene3D" id="2.60.40.4100">
    <property type="entry name" value="Zona pellucida, ZP-C domain"/>
    <property type="match status" value="1"/>
</dbReference>
<feature type="transmembrane region" description="Helical" evidence="3">
    <location>
        <begin position="725"/>
        <end position="745"/>
    </location>
</feature>
<evidence type="ECO:0000313" key="6">
    <source>
        <dbReference type="Proteomes" id="UP000694890"/>
    </source>
</evidence>
<dbReference type="RefSeq" id="XP_050934264.1">
    <property type="nucleotide sequence ID" value="XM_051078307.1"/>
</dbReference>
<evidence type="ECO:0000256" key="3">
    <source>
        <dbReference type="SAM" id="Phobius"/>
    </source>
</evidence>
<dbReference type="KEGG" id="lcf:108894192"/>
<dbReference type="GeneID" id="108894192"/>
<organism evidence="6 7">
    <name type="scientific">Lates calcarifer</name>
    <name type="common">Barramundi</name>
    <name type="synonym">Holocentrus calcarifer</name>
    <dbReference type="NCBI Taxonomy" id="8187"/>
    <lineage>
        <taxon>Eukaryota</taxon>
        <taxon>Metazoa</taxon>
        <taxon>Chordata</taxon>
        <taxon>Craniata</taxon>
        <taxon>Vertebrata</taxon>
        <taxon>Euteleostomi</taxon>
        <taxon>Actinopterygii</taxon>
        <taxon>Neopterygii</taxon>
        <taxon>Teleostei</taxon>
        <taxon>Neoteleostei</taxon>
        <taxon>Acanthomorphata</taxon>
        <taxon>Carangaria</taxon>
        <taxon>Carangaria incertae sedis</taxon>
        <taxon>Centropomidae</taxon>
        <taxon>Lates</taxon>
    </lineage>
</organism>
<proteinExistence type="predicted"/>
<evidence type="ECO:0000313" key="7">
    <source>
        <dbReference type="RefSeq" id="XP_050934264.1"/>
    </source>
</evidence>
<evidence type="ECO:0000256" key="2">
    <source>
        <dbReference type="ARBA" id="ARBA00023157"/>
    </source>
</evidence>
<dbReference type="Pfam" id="PF00100">
    <property type="entry name" value="Zona_pellucida"/>
    <property type="match status" value="1"/>
</dbReference>
<evidence type="ECO:0000259" key="5">
    <source>
        <dbReference type="PROSITE" id="PS51034"/>
    </source>
</evidence>
<feature type="signal peptide" evidence="4">
    <location>
        <begin position="1"/>
        <end position="19"/>
    </location>
</feature>
<name>A0AAJ8BLW9_LATCA</name>
<evidence type="ECO:0000256" key="4">
    <source>
        <dbReference type="SAM" id="SignalP"/>
    </source>
</evidence>
<dbReference type="AlphaFoldDB" id="A0AAJ8BLW9"/>
<keyword evidence="3" id="KW-1133">Transmembrane helix</keyword>
<sequence length="763" mass="84617">MESGAPLLLLVALLGTASALSFYGDSISFMPPQKKKDGTFRVTLHHRQNGRSSCQDQSSLRCDGGVCTSSTKSSVLQTDQDDTGQGRWCQTEGHTTATVSTNKTSFTLRGSGCCWVSNVNGNTNWTTHAELDLGTRSDSHALNSCPVTTTVSSLRIPQNCFLRVRLLAHDPDLDDVRCSFSSDALVPSNFTLDEAACTLTSSGQVSVGVHVFELMLEDFSTKNITLTYADGTSVFRESMNSPPLCRVKLQFSVEILPPIPSCEVGYVQPMFLSKTPSHGDVLHATVGQMFQLYAQAQARHASIHDFQVSGPQNMSKAFRDDENGKAELTVSWTPQHSDLYRFVPVCFTAETNDTQSEMRCVVVMVTQASIIQGKATVQCYPNKMTVALSKASMPGIDENYLKMNDPLCSLTSNSTHIMGSMSFSTCGTKVEDNGDFITFKNEINSFELPNEVITRRRTVKIGFSCQFPKSLSISNYYNLHKSDYIFTESSFGSFGYTFEIFRDENFTNKVEAKAYPVEVKLLETIYMGIQAQSELPDVKLFVESCKATPDDNPENALSYDIIKNGRVQIHSGITNKTAFIITVFRIQCLEDETVRVHPSDQTSFNFEVQAFKFTGNYEQVYITCSVILCESDSPFSRCAQGCLRNPSLRSRRGLSRETGSHYITQGPLQFVGQAQPSATMDDNNVMKKSEEPPAVNTRPPVFPDTKSNGGGWELKQLLNTNISTVFFATGFLVSVVLMAVLVRYFRKKRKEEDRNALIVGWEN</sequence>
<dbReference type="InterPro" id="IPR042235">
    <property type="entry name" value="ZP-C_dom"/>
</dbReference>
<feature type="chain" id="PRO_5042539887" evidence="4">
    <location>
        <begin position="20"/>
        <end position="763"/>
    </location>
</feature>
<dbReference type="InterPro" id="IPR055355">
    <property type="entry name" value="ZP-C"/>
</dbReference>
<keyword evidence="3" id="KW-0812">Transmembrane</keyword>
<protein>
    <submittedName>
        <fullName evidence="7">Uncharacterized protein LOC108894192</fullName>
    </submittedName>
</protein>